<feature type="non-terminal residue" evidence="2">
    <location>
        <position position="1"/>
    </location>
</feature>
<dbReference type="AlphaFoldDB" id="A0A420I0P9"/>
<evidence type="ECO:0000313" key="2">
    <source>
        <dbReference type="EMBL" id="RKF63252.1"/>
    </source>
</evidence>
<dbReference type="Proteomes" id="UP000283383">
    <property type="component" value="Unassembled WGS sequence"/>
</dbReference>
<accession>A0A420I0P9</accession>
<keyword evidence="3" id="KW-1185">Reference proteome</keyword>
<feature type="compositionally biased region" description="Basic and acidic residues" evidence="1">
    <location>
        <begin position="1"/>
        <end position="13"/>
    </location>
</feature>
<evidence type="ECO:0000256" key="1">
    <source>
        <dbReference type="SAM" id="MobiDB-lite"/>
    </source>
</evidence>
<organism evidence="2 3">
    <name type="scientific">Golovinomyces cichoracearum</name>
    <dbReference type="NCBI Taxonomy" id="62708"/>
    <lineage>
        <taxon>Eukaryota</taxon>
        <taxon>Fungi</taxon>
        <taxon>Dikarya</taxon>
        <taxon>Ascomycota</taxon>
        <taxon>Pezizomycotina</taxon>
        <taxon>Leotiomycetes</taxon>
        <taxon>Erysiphales</taxon>
        <taxon>Erysiphaceae</taxon>
        <taxon>Golovinomyces</taxon>
    </lineage>
</organism>
<gene>
    <name evidence="2" type="ORF">GcM3_140022</name>
</gene>
<comment type="caution">
    <text evidence="2">The sequence shown here is derived from an EMBL/GenBank/DDBJ whole genome shotgun (WGS) entry which is preliminary data.</text>
</comment>
<reference evidence="2 3" key="1">
    <citation type="journal article" date="2018" name="BMC Genomics">
        <title>Comparative genome analyses reveal sequence features reflecting distinct modes of host-adaptation between dicot and monocot powdery mildew.</title>
        <authorList>
            <person name="Wu Y."/>
            <person name="Ma X."/>
            <person name="Pan Z."/>
            <person name="Kale S.D."/>
            <person name="Song Y."/>
            <person name="King H."/>
            <person name="Zhang Q."/>
            <person name="Presley C."/>
            <person name="Deng X."/>
            <person name="Wei C.I."/>
            <person name="Xiao S."/>
        </authorList>
    </citation>
    <scope>NUCLEOTIDE SEQUENCE [LARGE SCALE GENOMIC DNA]</scope>
    <source>
        <strain evidence="2">UMSG3</strain>
    </source>
</reference>
<feature type="non-terminal residue" evidence="2">
    <location>
        <position position="203"/>
    </location>
</feature>
<name>A0A420I0P9_9PEZI</name>
<protein>
    <submittedName>
        <fullName evidence="2">Uncharacterized protein</fullName>
    </submittedName>
</protein>
<sequence>KSETVVEPEKGETDVNESNDGVDSTEDEPNTRGILNKKKIYGGYNGDLNPDDAERNFDGSLNIYRMVQCPEKQHTKNENKRFVKRIWPEVRIASDLKVKGIQIKGLPDGAHKFKVYLDNSWKLVQASDVSVFHKLRQIQRDLFQAAISYELWPVKFSLMLEGDFQVIQKFIDNTVASWPQALEATFQLMDRHGTMRRPIIQFA</sequence>
<evidence type="ECO:0000313" key="3">
    <source>
        <dbReference type="Proteomes" id="UP000283383"/>
    </source>
</evidence>
<feature type="region of interest" description="Disordered" evidence="1">
    <location>
        <begin position="1"/>
        <end position="34"/>
    </location>
</feature>
<proteinExistence type="predicted"/>
<dbReference type="EMBL" id="MCBQ01014075">
    <property type="protein sequence ID" value="RKF63252.1"/>
    <property type="molecule type" value="Genomic_DNA"/>
</dbReference>